<name>A0A5B2V1J1_9HYPH</name>
<reference evidence="2 3" key="1">
    <citation type="submission" date="2019-09" db="EMBL/GenBank/DDBJ databases">
        <title>Salinarimonas rosea gen. nov., sp. nov., a new member of the a-2 subgroup of the Proteobacteria.</title>
        <authorList>
            <person name="Liu J."/>
        </authorList>
    </citation>
    <scope>NUCLEOTIDE SEQUENCE [LARGE SCALE GENOMIC DNA]</scope>
    <source>
        <strain evidence="2 3">BN140002</strain>
    </source>
</reference>
<accession>A0A5B2V1J1</accession>
<dbReference type="Pfam" id="PF02581">
    <property type="entry name" value="TMP-TENI"/>
    <property type="match status" value="1"/>
</dbReference>
<gene>
    <name evidence="2" type="ORF">F0L46_24620</name>
</gene>
<comment type="caution">
    <text evidence="2">The sequence shown here is derived from an EMBL/GenBank/DDBJ whole genome shotgun (WGS) entry which is preliminary data.</text>
</comment>
<protein>
    <submittedName>
        <fullName evidence="2">Thiamine phosphate synthase</fullName>
    </submittedName>
</protein>
<organism evidence="2 3">
    <name type="scientific">Salinarimonas soli</name>
    <dbReference type="NCBI Taxonomy" id="1638099"/>
    <lineage>
        <taxon>Bacteria</taxon>
        <taxon>Pseudomonadati</taxon>
        <taxon>Pseudomonadota</taxon>
        <taxon>Alphaproteobacteria</taxon>
        <taxon>Hyphomicrobiales</taxon>
        <taxon>Salinarimonadaceae</taxon>
        <taxon>Salinarimonas</taxon>
    </lineage>
</organism>
<dbReference type="AlphaFoldDB" id="A0A5B2V1J1"/>
<evidence type="ECO:0000259" key="1">
    <source>
        <dbReference type="Pfam" id="PF02581"/>
    </source>
</evidence>
<dbReference type="InterPro" id="IPR022998">
    <property type="entry name" value="ThiamineP_synth_TenI"/>
</dbReference>
<dbReference type="Proteomes" id="UP000323142">
    <property type="component" value="Unassembled WGS sequence"/>
</dbReference>
<dbReference type="InterPro" id="IPR013785">
    <property type="entry name" value="Aldolase_TIM"/>
</dbReference>
<sequence length="221" mass="22870">MRAVSTSQLYLVTPIVDQPDAFAPLLSAACSAGTVAAVQLRLAAADERTLVKALKALCPVAQENGAAVLLAVVGEAPVDLDLVLVAARGGADGVHVEADLEAVHELRGRLKDERILGVGGVRSKHDAMSLGEEGVDYLLFGEPRRDGSLPHLDSVEERAAWWAEIFETPCVAFAPDLAAVPRLAATRAEFVALGDAVWTHEGGPAAAVRAAAAALRDGAGA</sequence>
<dbReference type="SUPFAM" id="SSF51391">
    <property type="entry name" value="Thiamin phosphate synthase"/>
    <property type="match status" value="1"/>
</dbReference>
<dbReference type="EMBL" id="VUOA01000054">
    <property type="protein sequence ID" value="KAA2233433.1"/>
    <property type="molecule type" value="Genomic_DNA"/>
</dbReference>
<dbReference type="CDD" id="cd00564">
    <property type="entry name" value="TMP_TenI"/>
    <property type="match status" value="1"/>
</dbReference>
<feature type="domain" description="Thiamine phosphate synthase/TenI" evidence="1">
    <location>
        <begin position="9"/>
        <end position="196"/>
    </location>
</feature>
<proteinExistence type="predicted"/>
<dbReference type="OrthoDB" id="7159061at2"/>
<dbReference type="InterPro" id="IPR036206">
    <property type="entry name" value="ThiamineP_synth_sf"/>
</dbReference>
<keyword evidence="3" id="KW-1185">Reference proteome</keyword>
<dbReference type="GO" id="GO:0009228">
    <property type="term" value="P:thiamine biosynthetic process"/>
    <property type="evidence" value="ECO:0007669"/>
    <property type="project" value="UniProtKB-KW"/>
</dbReference>
<reference evidence="2 3" key="2">
    <citation type="submission" date="2019-09" db="EMBL/GenBank/DDBJ databases">
        <authorList>
            <person name="Jin C."/>
        </authorList>
    </citation>
    <scope>NUCLEOTIDE SEQUENCE [LARGE SCALE GENOMIC DNA]</scope>
    <source>
        <strain evidence="2 3">BN140002</strain>
    </source>
</reference>
<dbReference type="RefSeq" id="WP_149822265.1">
    <property type="nucleotide sequence ID" value="NZ_VUOA01000054.1"/>
</dbReference>
<evidence type="ECO:0000313" key="2">
    <source>
        <dbReference type="EMBL" id="KAA2233433.1"/>
    </source>
</evidence>
<dbReference type="Gene3D" id="3.20.20.70">
    <property type="entry name" value="Aldolase class I"/>
    <property type="match status" value="1"/>
</dbReference>
<evidence type="ECO:0000313" key="3">
    <source>
        <dbReference type="Proteomes" id="UP000323142"/>
    </source>
</evidence>